<dbReference type="InterPro" id="IPR036397">
    <property type="entry name" value="RNaseH_sf"/>
</dbReference>
<gene>
    <name evidence="1" type="ORF">PHPALM_27973</name>
</gene>
<protein>
    <recommendedName>
        <fullName evidence="3">Integrase catalytic domain-containing protein</fullName>
    </recommendedName>
</protein>
<dbReference type="Gene3D" id="3.30.420.10">
    <property type="entry name" value="Ribonuclease H-like superfamily/Ribonuclease H"/>
    <property type="match status" value="1"/>
</dbReference>
<keyword evidence="2" id="KW-1185">Reference proteome</keyword>
<evidence type="ECO:0008006" key="3">
    <source>
        <dbReference type="Google" id="ProtNLM"/>
    </source>
</evidence>
<dbReference type="InterPro" id="IPR012337">
    <property type="entry name" value="RNaseH-like_sf"/>
</dbReference>
<name>A0A2P4XB91_9STRA</name>
<reference evidence="1 2" key="1">
    <citation type="journal article" date="2017" name="Genome Biol. Evol.">
        <title>Phytophthora megakarya and P. palmivora, closely related causal agents of cacao black pod rot, underwent increases in genome sizes and gene numbers by different mechanisms.</title>
        <authorList>
            <person name="Ali S.S."/>
            <person name="Shao J."/>
            <person name="Lary D.J."/>
            <person name="Kronmiller B."/>
            <person name="Shen D."/>
            <person name="Strem M.D."/>
            <person name="Amoako-Attah I."/>
            <person name="Akrofi A.Y."/>
            <person name="Begoude B.A."/>
            <person name="Ten Hoopen G.M."/>
            <person name="Coulibaly K."/>
            <person name="Kebe B.I."/>
            <person name="Melnick R.L."/>
            <person name="Guiltinan M.J."/>
            <person name="Tyler B.M."/>
            <person name="Meinhardt L.W."/>
            <person name="Bailey B.A."/>
        </authorList>
    </citation>
    <scope>NUCLEOTIDE SEQUENCE [LARGE SCALE GENOMIC DNA]</scope>
    <source>
        <strain evidence="2">sbr112.9</strain>
    </source>
</reference>
<dbReference type="AlphaFoldDB" id="A0A2P4XB91"/>
<organism evidence="1 2">
    <name type="scientific">Phytophthora palmivora</name>
    <dbReference type="NCBI Taxonomy" id="4796"/>
    <lineage>
        <taxon>Eukaryota</taxon>
        <taxon>Sar</taxon>
        <taxon>Stramenopiles</taxon>
        <taxon>Oomycota</taxon>
        <taxon>Peronosporomycetes</taxon>
        <taxon>Peronosporales</taxon>
        <taxon>Peronosporaceae</taxon>
        <taxon>Phytophthora</taxon>
    </lineage>
</organism>
<dbReference type="SUPFAM" id="SSF53098">
    <property type="entry name" value="Ribonuclease H-like"/>
    <property type="match status" value="1"/>
</dbReference>
<accession>A0A2P4XB91</accession>
<sequence length="271" mass="30709">MLLTVIRCQAANGENVRVRKVGSATLSTIVKDSEVTIDLCEAYYADNLLDNIIRYRSLEKRGVFVELYNGRSCLVRETNKLKVFEVYCRDDMLMIDAMGKMTATARVHAVNAAVLKAGADLNDVVTVTTLEELHKKLGLLAYDTVECNGIGYPTDRQIAAKLSHLCITPKDRDGNRYIINFIDHSTNYTIVEATKKFEEFLTFFEKRFDCKVYALHTDGRKEYVQADPFCVELALGINKRENQASNEKTERMHRAVLNIAHCMQFSSGLPF</sequence>
<dbReference type="EMBL" id="NCKW01015493">
    <property type="protein sequence ID" value="POM62822.1"/>
    <property type="molecule type" value="Genomic_DNA"/>
</dbReference>
<dbReference type="Proteomes" id="UP000237271">
    <property type="component" value="Unassembled WGS sequence"/>
</dbReference>
<proteinExistence type="predicted"/>
<dbReference type="OrthoDB" id="123769at2759"/>
<evidence type="ECO:0000313" key="2">
    <source>
        <dbReference type="Proteomes" id="UP000237271"/>
    </source>
</evidence>
<comment type="caution">
    <text evidence="1">The sequence shown here is derived from an EMBL/GenBank/DDBJ whole genome shotgun (WGS) entry which is preliminary data.</text>
</comment>
<dbReference type="GO" id="GO:0003676">
    <property type="term" value="F:nucleic acid binding"/>
    <property type="evidence" value="ECO:0007669"/>
    <property type="project" value="InterPro"/>
</dbReference>
<evidence type="ECO:0000313" key="1">
    <source>
        <dbReference type="EMBL" id="POM62822.1"/>
    </source>
</evidence>